<dbReference type="Proteomes" id="UP000322887">
    <property type="component" value="Chromosome"/>
</dbReference>
<dbReference type="EMBL" id="CP042910">
    <property type="protein sequence ID" value="QEG18207.1"/>
    <property type="molecule type" value="Genomic_DNA"/>
</dbReference>
<accession>A0ABX5YRS0</accession>
<dbReference type="PANTHER" id="PTHR11102">
    <property type="entry name" value="SEL-1-LIKE PROTEIN"/>
    <property type="match status" value="1"/>
</dbReference>
<organism evidence="1 2">
    <name type="scientific">Gimesia maris</name>
    <dbReference type="NCBI Taxonomy" id="122"/>
    <lineage>
        <taxon>Bacteria</taxon>
        <taxon>Pseudomonadati</taxon>
        <taxon>Planctomycetota</taxon>
        <taxon>Planctomycetia</taxon>
        <taxon>Planctomycetales</taxon>
        <taxon>Planctomycetaceae</taxon>
        <taxon>Gimesia</taxon>
    </lineage>
</organism>
<reference evidence="1 2" key="1">
    <citation type="submission" date="2019-08" db="EMBL/GenBank/DDBJ databases">
        <title>Deep-cultivation of Planctomycetes and their phenomic and genomic characterization uncovers novel biology.</title>
        <authorList>
            <person name="Wiegand S."/>
            <person name="Jogler M."/>
            <person name="Boedeker C."/>
            <person name="Pinto D."/>
            <person name="Vollmers J."/>
            <person name="Rivas-Marin E."/>
            <person name="Kohn T."/>
            <person name="Peeters S.H."/>
            <person name="Heuer A."/>
            <person name="Rast P."/>
            <person name="Oberbeckmann S."/>
            <person name="Bunk B."/>
            <person name="Jeske O."/>
            <person name="Meyerdierks A."/>
            <person name="Storesund J.E."/>
            <person name="Kallscheuer N."/>
            <person name="Luecker S."/>
            <person name="Lage O.M."/>
            <person name="Pohl T."/>
            <person name="Merkel B.J."/>
            <person name="Hornburger P."/>
            <person name="Mueller R.-W."/>
            <person name="Bruemmer F."/>
            <person name="Labrenz M."/>
            <person name="Spormann A.M."/>
            <person name="Op den Camp H."/>
            <person name="Overmann J."/>
            <person name="Amann R."/>
            <person name="Jetten M.S.M."/>
            <person name="Mascher T."/>
            <person name="Medema M.H."/>
            <person name="Devos D.P."/>
            <person name="Kaster A.-K."/>
            <person name="Ovreas L."/>
            <person name="Rohde M."/>
            <person name="Galperin M.Y."/>
            <person name="Jogler C."/>
        </authorList>
    </citation>
    <scope>NUCLEOTIDE SEQUENCE [LARGE SCALE GENOMIC DNA]</scope>
    <source>
        <strain evidence="1 2">DSM 8797</strain>
    </source>
</reference>
<keyword evidence="2" id="KW-1185">Reference proteome</keyword>
<dbReference type="Pfam" id="PF08238">
    <property type="entry name" value="Sel1"/>
    <property type="match status" value="3"/>
</dbReference>
<sequence>MSESAIDRVNQLAEAYYFQRSEDEMSIYDWLDANYAMGHKSWRLLAKTEQPSYYWLLGIACQTQAPWKNKVRAYPEIYVPPLASEANAASKSLFRLGAESGCRYSQYEYACIFLKRKDYSSAFNWFLASANQEFSPAMHAIGIFFLNSWSLPRSDYNQAFHWISRAAENGLCHSQLTLALFYRDGIGVPQDIEEARRRLHCLRSTGHLEAGVYLRKLDE</sequence>
<dbReference type="Gene3D" id="1.25.40.10">
    <property type="entry name" value="Tetratricopeptide repeat domain"/>
    <property type="match status" value="1"/>
</dbReference>
<protein>
    <submittedName>
        <fullName evidence="1">Localization factor PodJL</fullName>
    </submittedName>
</protein>
<evidence type="ECO:0000313" key="1">
    <source>
        <dbReference type="EMBL" id="QEG18207.1"/>
    </source>
</evidence>
<dbReference type="PANTHER" id="PTHR11102:SF160">
    <property type="entry name" value="ERAD-ASSOCIATED E3 UBIQUITIN-PROTEIN LIGASE COMPONENT HRD3"/>
    <property type="match status" value="1"/>
</dbReference>
<dbReference type="InterPro" id="IPR011990">
    <property type="entry name" value="TPR-like_helical_dom_sf"/>
</dbReference>
<dbReference type="SMART" id="SM00671">
    <property type="entry name" value="SEL1"/>
    <property type="match status" value="3"/>
</dbReference>
<dbReference type="InterPro" id="IPR050767">
    <property type="entry name" value="Sel1_AlgK"/>
</dbReference>
<dbReference type="RefSeq" id="WP_187782311.1">
    <property type="nucleotide sequence ID" value="NZ_CP042910.1"/>
</dbReference>
<dbReference type="SUPFAM" id="SSF81901">
    <property type="entry name" value="HCP-like"/>
    <property type="match status" value="1"/>
</dbReference>
<evidence type="ECO:0000313" key="2">
    <source>
        <dbReference type="Proteomes" id="UP000322887"/>
    </source>
</evidence>
<proteinExistence type="predicted"/>
<gene>
    <name evidence="1" type="primary">podJ</name>
    <name evidence="1" type="ORF">GmarT_40930</name>
</gene>
<name>A0ABX5YRS0_9PLAN</name>
<dbReference type="InterPro" id="IPR006597">
    <property type="entry name" value="Sel1-like"/>
</dbReference>
<dbReference type="GeneID" id="98648578"/>